<protein>
    <submittedName>
        <fullName evidence="2">Uncharacterized protein</fullName>
    </submittedName>
</protein>
<name>A0A0C2BYQ0_9BILA</name>
<accession>A0A0C2BYQ0</accession>
<reference evidence="2 3" key="1">
    <citation type="submission" date="2013-12" db="EMBL/GenBank/DDBJ databases">
        <title>Draft genome of the parsitic nematode Ancylostoma duodenale.</title>
        <authorList>
            <person name="Mitreva M."/>
        </authorList>
    </citation>
    <scope>NUCLEOTIDE SEQUENCE [LARGE SCALE GENOMIC DNA]</scope>
    <source>
        <strain evidence="2 3">Zhejiang</strain>
    </source>
</reference>
<sequence>MSVCNRAQFEHVRRSMRRVSTMRALQKSASEAMLSGPVKKKFTIVDTRTGQVSERRPTLPSVEDLPALEQSLDIEETSKPPPGLIGRTKSRKNDIFGIPSDVALVKYVELNASVEAIRQRYH</sequence>
<evidence type="ECO:0000313" key="3">
    <source>
        <dbReference type="Proteomes" id="UP000054047"/>
    </source>
</evidence>
<evidence type="ECO:0000313" key="2">
    <source>
        <dbReference type="EMBL" id="KIH49083.1"/>
    </source>
</evidence>
<dbReference type="AlphaFoldDB" id="A0A0C2BYQ0"/>
<feature type="non-terminal residue" evidence="2">
    <location>
        <position position="122"/>
    </location>
</feature>
<feature type="region of interest" description="Disordered" evidence="1">
    <location>
        <begin position="70"/>
        <end position="90"/>
    </location>
</feature>
<dbReference type="OrthoDB" id="3352408at2759"/>
<gene>
    <name evidence="2" type="ORF">ANCDUO_20843</name>
</gene>
<dbReference type="EMBL" id="KN755186">
    <property type="protein sequence ID" value="KIH49083.1"/>
    <property type="molecule type" value="Genomic_DNA"/>
</dbReference>
<keyword evidence="3" id="KW-1185">Reference proteome</keyword>
<proteinExistence type="predicted"/>
<dbReference type="Proteomes" id="UP000054047">
    <property type="component" value="Unassembled WGS sequence"/>
</dbReference>
<evidence type="ECO:0000256" key="1">
    <source>
        <dbReference type="SAM" id="MobiDB-lite"/>
    </source>
</evidence>
<organism evidence="2 3">
    <name type="scientific">Ancylostoma duodenale</name>
    <dbReference type="NCBI Taxonomy" id="51022"/>
    <lineage>
        <taxon>Eukaryota</taxon>
        <taxon>Metazoa</taxon>
        <taxon>Ecdysozoa</taxon>
        <taxon>Nematoda</taxon>
        <taxon>Chromadorea</taxon>
        <taxon>Rhabditida</taxon>
        <taxon>Rhabditina</taxon>
        <taxon>Rhabditomorpha</taxon>
        <taxon>Strongyloidea</taxon>
        <taxon>Ancylostomatidae</taxon>
        <taxon>Ancylostomatinae</taxon>
        <taxon>Ancylostoma</taxon>
    </lineage>
</organism>